<evidence type="ECO:0000313" key="6">
    <source>
        <dbReference type="EMBL" id="ASM54530.1"/>
    </source>
</evidence>
<dbReference type="PROSITE" id="PS50994">
    <property type="entry name" value="INTEGRASE"/>
    <property type="match status" value="1"/>
</dbReference>
<dbReference type="Proteomes" id="UP000198329">
    <property type="component" value="Chromosome I"/>
</dbReference>
<dbReference type="EMBL" id="CP011036">
    <property type="protein sequence ID" value="ASM54360.1"/>
    <property type="molecule type" value="Genomic_DNA"/>
</dbReference>
<accession>A0A221IKG1</accession>
<evidence type="ECO:0000313" key="5">
    <source>
        <dbReference type="EMBL" id="ASM54516.1"/>
    </source>
</evidence>
<dbReference type="GO" id="GO:0015074">
    <property type="term" value="P:DNA integration"/>
    <property type="evidence" value="ECO:0007669"/>
    <property type="project" value="InterPro"/>
</dbReference>
<protein>
    <recommendedName>
        <fullName evidence="2">Integrase catalytic domain-containing protein</fullName>
    </recommendedName>
</protein>
<dbReference type="KEGG" id="png:PNIG_a2506"/>
<dbReference type="EMBL" id="CP011036">
    <property type="protein sequence ID" value="ASM54516.1"/>
    <property type="molecule type" value="Genomic_DNA"/>
</dbReference>
<dbReference type="InterPro" id="IPR054353">
    <property type="entry name" value="IstA-like_C"/>
</dbReference>
<dbReference type="KEGG" id="png:PNIG_a2521"/>
<sequence length="497" mass="56635">MPGTRITDQQVTIYMKHRKRNSQVIAAAKAGISERSARRIDKLDEQPLSNKRQWRTRIDPLESIWDSIVVPLLQGDATLTPVGIFDHLCEFHTDKFNPSSRRTLERRIHKWRALYGSSKEVVFLQTHEYGLLGMCDFTHVKSPVTIASEPLKHMLFHYRMPASGWAYAQVIYGGESFAAFSDGVQNAFKAAGGVPKEVRTDSLSAAYRNHTNDNDFTERFNELVTHYGFKATRNNRGIAHENGAIESPHGHLKSQLEQALKIRGSYDFQTREVYESFVADIVARRNRRVSDKYAVEQRQLHALPRTMSVNYTEHYLTVSRTSTISLKRVTYSVPSRLIGSRLLVRLYDNRLELRYGSDLVQTLARVYASKGCRARNISYLHVIDALVKKPLAFRYSQLRDDLLPSDNYKAIWEYVNAHLLADEASYYMVKLLHLAKQSGCERQLGRFVAASITQRQLPAIRECEAQFLVIASNIPTITIKQHSLSAYSSMIPGGLHG</sequence>
<feature type="domain" description="Integrase catalytic" evidence="2">
    <location>
        <begin position="124"/>
        <end position="312"/>
    </location>
</feature>
<dbReference type="KEGG" id="png:PNIG_a1960"/>
<evidence type="ECO:0000259" key="2">
    <source>
        <dbReference type="PROSITE" id="PS50994"/>
    </source>
</evidence>
<dbReference type="EMBL" id="CP011036">
    <property type="protein sequence ID" value="ASM54530.1"/>
    <property type="molecule type" value="Genomic_DNA"/>
</dbReference>
<dbReference type="GO" id="GO:0003676">
    <property type="term" value="F:nucleic acid binding"/>
    <property type="evidence" value="ECO:0007669"/>
    <property type="project" value="InterPro"/>
</dbReference>
<dbReference type="EMBL" id="CP011036">
    <property type="protein sequence ID" value="ASM54034.1"/>
    <property type="molecule type" value="Genomic_DNA"/>
</dbReference>
<dbReference type="PANTHER" id="PTHR35004">
    <property type="entry name" value="TRANSPOSASE RV3428C-RELATED"/>
    <property type="match status" value="1"/>
</dbReference>
<dbReference type="NCBIfam" id="NF033546">
    <property type="entry name" value="transpos_IS21"/>
    <property type="match status" value="1"/>
</dbReference>
<dbReference type="KEGG" id="png:PNIG_a3725"/>
<name>A0A221IKG1_9GAMM</name>
<evidence type="ECO:0000313" key="7">
    <source>
        <dbReference type="EMBL" id="ASM55580.1"/>
    </source>
</evidence>
<dbReference type="Pfam" id="PF22483">
    <property type="entry name" value="Mu-transpos_C_2"/>
    <property type="match status" value="1"/>
</dbReference>
<dbReference type="KEGG" id="png:PNIG_a2329"/>
<evidence type="ECO:0000313" key="3">
    <source>
        <dbReference type="EMBL" id="ASM54034.1"/>
    </source>
</evidence>
<dbReference type="GeneID" id="300943206"/>
<dbReference type="Gene3D" id="3.30.420.10">
    <property type="entry name" value="Ribonuclease H-like superfamily/Ribonuclease H"/>
    <property type="match status" value="1"/>
</dbReference>
<comment type="similarity">
    <text evidence="1">Belongs to the transposase IS21/IS408/IS1162 family.</text>
</comment>
<dbReference type="InterPro" id="IPR036397">
    <property type="entry name" value="RNaseH_sf"/>
</dbReference>
<dbReference type="SUPFAM" id="SSF53098">
    <property type="entry name" value="Ribonuclease H-like"/>
    <property type="match status" value="1"/>
</dbReference>
<dbReference type="RefSeq" id="WP_089368256.1">
    <property type="nucleotide sequence ID" value="NZ_CP011036.1"/>
</dbReference>
<dbReference type="PANTHER" id="PTHR35004:SF7">
    <property type="entry name" value="INTEGRASE PROTEIN"/>
    <property type="match status" value="1"/>
</dbReference>
<dbReference type="EMBL" id="CP011036">
    <property type="protein sequence ID" value="ASM55580.1"/>
    <property type="molecule type" value="Genomic_DNA"/>
</dbReference>
<evidence type="ECO:0000313" key="8">
    <source>
        <dbReference type="Proteomes" id="UP000198329"/>
    </source>
</evidence>
<reference evidence="6 8" key="1">
    <citation type="submission" date="2015-03" db="EMBL/GenBank/DDBJ databases">
        <authorList>
            <person name="Xie B.-B."/>
            <person name="Rong J.-C."/>
            <person name="Qin Q.-L."/>
            <person name="Zhang Y.-Z."/>
        </authorList>
    </citation>
    <scope>NUCLEOTIDE SEQUENCE [LARGE SCALE GENOMIC DNA]</scope>
    <source>
        <strain evidence="6 8">KMM 661</strain>
    </source>
</reference>
<organism evidence="6 8">
    <name type="scientific">Pseudoalteromonas nigrifaciens</name>
    <dbReference type="NCBI Taxonomy" id="28109"/>
    <lineage>
        <taxon>Bacteria</taxon>
        <taxon>Pseudomonadati</taxon>
        <taxon>Pseudomonadota</taxon>
        <taxon>Gammaproteobacteria</taxon>
        <taxon>Alteromonadales</taxon>
        <taxon>Pseudoalteromonadaceae</taxon>
        <taxon>Pseudoalteromonas</taxon>
    </lineage>
</organism>
<evidence type="ECO:0000313" key="4">
    <source>
        <dbReference type="EMBL" id="ASM54360.1"/>
    </source>
</evidence>
<evidence type="ECO:0000256" key="1">
    <source>
        <dbReference type="ARBA" id="ARBA00009277"/>
    </source>
</evidence>
<dbReference type="InterPro" id="IPR012337">
    <property type="entry name" value="RNaseH-like_sf"/>
</dbReference>
<gene>
    <name evidence="3" type="ORF">PNIG_a1960</name>
    <name evidence="4" type="ORF">PNIG_a2329</name>
    <name evidence="5" type="ORF">PNIG_a2506</name>
    <name evidence="6" type="ORF">PNIG_a2521</name>
    <name evidence="7" type="ORF">PNIG_a3725</name>
</gene>
<proteinExistence type="inferred from homology"/>
<dbReference type="AlphaFoldDB" id="A0A221IKG1"/>
<keyword evidence="8" id="KW-1185">Reference proteome</keyword>
<dbReference type="InterPro" id="IPR001584">
    <property type="entry name" value="Integrase_cat-core"/>
</dbReference>